<gene>
    <name evidence="1" type="ORF">ONZ43_g2392</name>
</gene>
<sequence length="209" mass="22515">MLTHALTRAGDWANKGSQQSTMDSPDGRPPRTCSDELVGIIGYGAIGRNVEAKMRLLGMKTIVAGRKGATTPAEDRVAFETVIRDCSVLIVCLPRSPETLNLISEAELNQMKPHGLLINVSRGGIVDEKALVSALKQGKIAGAGTDVYVQEPAQPANSVLLGKDTADLNLVTTPHVAWYAEETFDNYNRACRTNIGDFVTTSKPKYQVC</sequence>
<accession>A0ACC2J0T2</accession>
<dbReference type="EMBL" id="JAPESX010000487">
    <property type="protein sequence ID" value="KAJ8121061.1"/>
    <property type="molecule type" value="Genomic_DNA"/>
</dbReference>
<proteinExistence type="predicted"/>
<protein>
    <submittedName>
        <fullName evidence="1">Uncharacterized protein</fullName>
    </submittedName>
</protein>
<evidence type="ECO:0000313" key="1">
    <source>
        <dbReference type="EMBL" id="KAJ8121061.1"/>
    </source>
</evidence>
<keyword evidence="2" id="KW-1185">Reference proteome</keyword>
<dbReference type="Proteomes" id="UP001153334">
    <property type="component" value="Unassembled WGS sequence"/>
</dbReference>
<reference evidence="1" key="1">
    <citation type="submission" date="2022-11" db="EMBL/GenBank/DDBJ databases">
        <title>Genome Sequence of Nemania bipapillata.</title>
        <authorList>
            <person name="Buettner E."/>
        </authorList>
    </citation>
    <scope>NUCLEOTIDE SEQUENCE</scope>
    <source>
        <strain evidence="1">CP14</strain>
    </source>
</reference>
<comment type="caution">
    <text evidence="1">The sequence shown here is derived from an EMBL/GenBank/DDBJ whole genome shotgun (WGS) entry which is preliminary data.</text>
</comment>
<organism evidence="1 2">
    <name type="scientific">Nemania bipapillata</name>
    <dbReference type="NCBI Taxonomy" id="110536"/>
    <lineage>
        <taxon>Eukaryota</taxon>
        <taxon>Fungi</taxon>
        <taxon>Dikarya</taxon>
        <taxon>Ascomycota</taxon>
        <taxon>Pezizomycotina</taxon>
        <taxon>Sordariomycetes</taxon>
        <taxon>Xylariomycetidae</taxon>
        <taxon>Xylariales</taxon>
        <taxon>Xylariaceae</taxon>
        <taxon>Nemania</taxon>
    </lineage>
</organism>
<evidence type="ECO:0000313" key="2">
    <source>
        <dbReference type="Proteomes" id="UP001153334"/>
    </source>
</evidence>
<name>A0ACC2J0T2_9PEZI</name>